<evidence type="ECO:0000256" key="7">
    <source>
        <dbReference type="SAM" id="Phobius"/>
    </source>
</evidence>
<gene>
    <name evidence="9" type="ORF">BST47_18740</name>
</gene>
<dbReference type="PANTHER" id="PTHR34978:SF3">
    <property type="entry name" value="SLR0241 PROTEIN"/>
    <property type="match status" value="1"/>
</dbReference>
<dbReference type="RefSeq" id="WP_083127149.1">
    <property type="nucleotide sequence ID" value="NZ_MVIM01000010.1"/>
</dbReference>
<sequence>MTTGLWLLLYGAALAWLSPTLLRRLTRSGVSPQMGVAAWLTAIAATLIAWVIAVVLIGVAAIDGVLGTSAVTLCLELFGLSEHGGLPGLSGSIALTVVGISALIIFLLRTSRSVTQLRSRSREHANEVLLVGRRTTRPGVVVVDAQRSAAYCVSGRPPAIVVTSAAWSSLASSELSAVVAHEQAHIAGRHHQLLMVLRAMAAALPRLPLMQQSALTVAELLEMCADDAAARRHGTDPILGGLLAMAEPHHTIPAEGLAAASTAVAARAMRLAQPARGRAKWSQRLVLALSMAMMLSAPALIELLCHH</sequence>
<keyword evidence="1 6" id="KW-0645">Protease</keyword>
<dbReference type="Gene3D" id="3.30.2010.10">
    <property type="entry name" value="Metalloproteases ('zincins'), catalytic domain"/>
    <property type="match status" value="1"/>
</dbReference>
<keyword evidence="4 6" id="KW-0862">Zinc</keyword>
<protein>
    <submittedName>
        <fullName evidence="9">Peptidase M48, Ste24p</fullName>
    </submittedName>
</protein>
<keyword evidence="7" id="KW-0472">Membrane</keyword>
<evidence type="ECO:0000313" key="9">
    <source>
        <dbReference type="EMBL" id="ORB63613.1"/>
    </source>
</evidence>
<evidence type="ECO:0000256" key="3">
    <source>
        <dbReference type="ARBA" id="ARBA00022801"/>
    </source>
</evidence>
<dbReference type="CDD" id="cd07326">
    <property type="entry name" value="M56_BlaR1_MecR1_like"/>
    <property type="match status" value="1"/>
</dbReference>
<evidence type="ECO:0000313" key="10">
    <source>
        <dbReference type="Proteomes" id="UP000192411"/>
    </source>
</evidence>
<dbReference type="GO" id="GO:0046872">
    <property type="term" value="F:metal ion binding"/>
    <property type="evidence" value="ECO:0007669"/>
    <property type="project" value="UniProtKB-KW"/>
</dbReference>
<feature type="transmembrane region" description="Helical" evidence="7">
    <location>
        <begin position="285"/>
        <end position="304"/>
    </location>
</feature>
<dbReference type="STRING" id="75922.BST47_18740"/>
<evidence type="ECO:0000256" key="6">
    <source>
        <dbReference type="RuleBase" id="RU003983"/>
    </source>
</evidence>
<feature type="domain" description="Peptidase M48" evidence="8">
    <location>
        <begin position="137"/>
        <end position="200"/>
    </location>
</feature>
<comment type="cofactor">
    <cofactor evidence="6">
        <name>Zn(2+)</name>
        <dbReference type="ChEBI" id="CHEBI:29105"/>
    </cofactor>
    <text evidence="6">Binds 1 zinc ion per subunit.</text>
</comment>
<feature type="transmembrane region" description="Helical" evidence="7">
    <location>
        <begin position="86"/>
        <end position="108"/>
    </location>
</feature>
<keyword evidence="5 6" id="KW-0482">Metalloprotease</keyword>
<dbReference type="GO" id="GO:0006508">
    <property type="term" value="P:proteolysis"/>
    <property type="evidence" value="ECO:0007669"/>
    <property type="project" value="UniProtKB-KW"/>
</dbReference>
<organism evidence="9 10">
    <name type="scientific">Mycolicibacterium tusciae</name>
    <dbReference type="NCBI Taxonomy" id="75922"/>
    <lineage>
        <taxon>Bacteria</taxon>
        <taxon>Bacillati</taxon>
        <taxon>Actinomycetota</taxon>
        <taxon>Actinomycetes</taxon>
        <taxon>Mycobacteriales</taxon>
        <taxon>Mycobacteriaceae</taxon>
        <taxon>Mycolicibacterium</taxon>
    </lineage>
</organism>
<dbReference type="AlphaFoldDB" id="A0A1X0JL36"/>
<keyword evidence="3 6" id="KW-0378">Hydrolase</keyword>
<evidence type="ECO:0000256" key="4">
    <source>
        <dbReference type="ARBA" id="ARBA00022833"/>
    </source>
</evidence>
<dbReference type="Proteomes" id="UP000192411">
    <property type="component" value="Unassembled WGS sequence"/>
</dbReference>
<comment type="similarity">
    <text evidence="6">Belongs to the peptidase M48 family.</text>
</comment>
<dbReference type="InterPro" id="IPR001915">
    <property type="entry name" value="Peptidase_M48"/>
</dbReference>
<evidence type="ECO:0000259" key="8">
    <source>
        <dbReference type="Pfam" id="PF01435"/>
    </source>
</evidence>
<evidence type="ECO:0000256" key="1">
    <source>
        <dbReference type="ARBA" id="ARBA00022670"/>
    </source>
</evidence>
<accession>A0A1X0JL36</accession>
<keyword evidence="7" id="KW-1133">Transmembrane helix</keyword>
<dbReference type="PANTHER" id="PTHR34978">
    <property type="entry name" value="POSSIBLE SENSOR-TRANSDUCER PROTEIN BLAR"/>
    <property type="match status" value="1"/>
</dbReference>
<evidence type="ECO:0000256" key="5">
    <source>
        <dbReference type="ARBA" id="ARBA00023049"/>
    </source>
</evidence>
<proteinExistence type="inferred from homology"/>
<dbReference type="InterPro" id="IPR052173">
    <property type="entry name" value="Beta-lactam_resp_regulator"/>
</dbReference>
<dbReference type="EMBL" id="MVIM01000010">
    <property type="protein sequence ID" value="ORB63613.1"/>
    <property type="molecule type" value="Genomic_DNA"/>
</dbReference>
<comment type="caution">
    <text evidence="9">The sequence shown here is derived from an EMBL/GenBank/DDBJ whole genome shotgun (WGS) entry which is preliminary data.</text>
</comment>
<dbReference type="Pfam" id="PF01435">
    <property type="entry name" value="Peptidase_M48"/>
    <property type="match status" value="1"/>
</dbReference>
<dbReference type="GO" id="GO:0004222">
    <property type="term" value="F:metalloendopeptidase activity"/>
    <property type="evidence" value="ECO:0007669"/>
    <property type="project" value="InterPro"/>
</dbReference>
<keyword evidence="10" id="KW-1185">Reference proteome</keyword>
<feature type="transmembrane region" description="Helical" evidence="7">
    <location>
        <begin position="37"/>
        <end position="66"/>
    </location>
</feature>
<keyword evidence="2" id="KW-0479">Metal-binding</keyword>
<dbReference type="OrthoDB" id="9785340at2"/>
<evidence type="ECO:0000256" key="2">
    <source>
        <dbReference type="ARBA" id="ARBA00022723"/>
    </source>
</evidence>
<name>A0A1X0JL36_9MYCO</name>
<keyword evidence="7" id="KW-0812">Transmembrane</keyword>
<feature type="transmembrane region" description="Helical" evidence="7">
    <location>
        <begin position="6"/>
        <end position="25"/>
    </location>
</feature>
<reference evidence="9 10" key="1">
    <citation type="submission" date="2017-02" db="EMBL/GenBank/DDBJ databases">
        <title>The new phylogeny of genus Mycobacterium.</title>
        <authorList>
            <person name="Tortoli E."/>
            <person name="Trovato A."/>
            <person name="Cirillo D.M."/>
        </authorList>
    </citation>
    <scope>NUCLEOTIDE SEQUENCE [LARGE SCALE GENOMIC DNA]</scope>
    <source>
        <strain evidence="9 10">DSM 44338</strain>
    </source>
</reference>